<sequence>MSPFEFFGEERDPAGIAFRDVLFLMVFSLVVVIFLLTFLINPINNPEEVPLRTE</sequence>
<keyword evidence="1" id="KW-0472">Membrane</keyword>
<gene>
    <name evidence="2" type="ORF">METZ01_LOCUS383303</name>
</gene>
<name>A0A382U832_9ZZZZ</name>
<dbReference type="EMBL" id="UINC01142236">
    <property type="protein sequence ID" value="SVD30449.1"/>
    <property type="molecule type" value="Genomic_DNA"/>
</dbReference>
<organism evidence="2">
    <name type="scientific">marine metagenome</name>
    <dbReference type="NCBI Taxonomy" id="408172"/>
    <lineage>
        <taxon>unclassified sequences</taxon>
        <taxon>metagenomes</taxon>
        <taxon>ecological metagenomes</taxon>
    </lineage>
</organism>
<dbReference type="AlphaFoldDB" id="A0A382U832"/>
<feature type="transmembrane region" description="Helical" evidence="1">
    <location>
        <begin position="21"/>
        <end position="40"/>
    </location>
</feature>
<protein>
    <submittedName>
        <fullName evidence="2">Uncharacterized protein</fullName>
    </submittedName>
</protein>
<evidence type="ECO:0000313" key="2">
    <source>
        <dbReference type="EMBL" id="SVD30449.1"/>
    </source>
</evidence>
<proteinExistence type="predicted"/>
<reference evidence="2" key="1">
    <citation type="submission" date="2018-05" db="EMBL/GenBank/DDBJ databases">
        <authorList>
            <person name="Lanie J.A."/>
            <person name="Ng W.-L."/>
            <person name="Kazmierczak K.M."/>
            <person name="Andrzejewski T.M."/>
            <person name="Davidsen T.M."/>
            <person name="Wayne K.J."/>
            <person name="Tettelin H."/>
            <person name="Glass J.I."/>
            <person name="Rusch D."/>
            <person name="Podicherti R."/>
            <person name="Tsui H.-C.T."/>
            <person name="Winkler M.E."/>
        </authorList>
    </citation>
    <scope>NUCLEOTIDE SEQUENCE</scope>
</reference>
<evidence type="ECO:0000256" key="1">
    <source>
        <dbReference type="SAM" id="Phobius"/>
    </source>
</evidence>
<accession>A0A382U832</accession>
<keyword evidence="1" id="KW-0812">Transmembrane</keyword>
<keyword evidence="1" id="KW-1133">Transmembrane helix</keyword>
<feature type="non-terminal residue" evidence="2">
    <location>
        <position position="54"/>
    </location>
</feature>